<dbReference type="InterPro" id="IPR036188">
    <property type="entry name" value="FAD/NAD-bd_sf"/>
</dbReference>
<dbReference type="SUPFAM" id="SSF50022">
    <property type="entry name" value="ISP domain"/>
    <property type="match status" value="1"/>
</dbReference>
<keyword evidence="5" id="KW-0274">FAD</keyword>
<dbReference type="Pfam" id="PF00355">
    <property type="entry name" value="Rieske"/>
    <property type="match status" value="1"/>
</dbReference>
<organism evidence="10 11">
    <name type="scientific">Pseudolabrys taiwanensis</name>
    <dbReference type="NCBI Taxonomy" id="331696"/>
    <lineage>
        <taxon>Bacteria</taxon>
        <taxon>Pseudomonadati</taxon>
        <taxon>Pseudomonadota</taxon>
        <taxon>Alphaproteobacteria</taxon>
        <taxon>Hyphomicrobiales</taxon>
        <taxon>Xanthobacteraceae</taxon>
        <taxon>Pseudolabrys</taxon>
    </lineage>
</organism>
<dbReference type="Pfam" id="PF14759">
    <property type="entry name" value="Reductase_C"/>
    <property type="match status" value="1"/>
</dbReference>
<dbReference type="EMBL" id="CP031417">
    <property type="protein sequence ID" value="AXK83892.1"/>
    <property type="molecule type" value="Genomic_DNA"/>
</dbReference>
<evidence type="ECO:0000256" key="1">
    <source>
        <dbReference type="ARBA" id="ARBA00001974"/>
    </source>
</evidence>
<dbReference type="GO" id="GO:0051537">
    <property type="term" value="F:2 iron, 2 sulfur cluster binding"/>
    <property type="evidence" value="ECO:0007669"/>
    <property type="project" value="UniProtKB-KW"/>
</dbReference>
<evidence type="ECO:0000313" key="11">
    <source>
        <dbReference type="Proteomes" id="UP000254889"/>
    </source>
</evidence>
<dbReference type="RefSeq" id="WP_115694271.1">
    <property type="nucleotide sequence ID" value="NZ_CP031417.1"/>
</dbReference>
<dbReference type="InterPro" id="IPR017941">
    <property type="entry name" value="Rieske_2Fe-2S"/>
</dbReference>
<reference evidence="10 11" key="1">
    <citation type="submission" date="2018-07" db="EMBL/GenBank/DDBJ databases">
        <authorList>
            <person name="Quirk P.G."/>
            <person name="Krulwich T.A."/>
        </authorList>
    </citation>
    <scope>NUCLEOTIDE SEQUENCE [LARGE SCALE GENOMIC DNA]</scope>
    <source>
        <strain evidence="10 11">CC-BB4</strain>
    </source>
</reference>
<dbReference type="PRINTS" id="PR00368">
    <property type="entry name" value="FADPNR"/>
</dbReference>
<evidence type="ECO:0000256" key="8">
    <source>
        <dbReference type="ARBA" id="ARBA00023014"/>
    </source>
</evidence>
<dbReference type="SUPFAM" id="SSF55424">
    <property type="entry name" value="FAD/NAD-linked reductases, dimerisation (C-terminal) domain"/>
    <property type="match status" value="1"/>
</dbReference>
<dbReference type="OrthoDB" id="7809559at2"/>
<keyword evidence="2" id="KW-0285">Flavoprotein</keyword>
<evidence type="ECO:0000256" key="4">
    <source>
        <dbReference type="ARBA" id="ARBA00022723"/>
    </source>
</evidence>
<evidence type="ECO:0000313" key="10">
    <source>
        <dbReference type="EMBL" id="AXK83892.1"/>
    </source>
</evidence>
<dbReference type="InterPro" id="IPR023753">
    <property type="entry name" value="FAD/NAD-binding_dom"/>
</dbReference>
<sequence length="513" mass="54903">MAQDDANQKGPDLAQGVASAALAEGAILKGHVGDEAVILVRHSGGVSAVGAECTHYHGPLAEGLAVGDTIRCPWHHACFDLRSGEALAAPALSPLPCWQVEERDGRITVGARKKVPPPKTIGTPAEHFVIVGGGAAAFAAAEMMRRRGFAGAITMISNDDVAPVDRPNLSKDYLAGSAPDDWVPLRPDEWYAENKITLKLKTEATALDPAARTVTLGDGTTVSFDKLLLATGAEPVRLQIPGADLPHVHLLRSFDDSRAIVDKAKSATRAVVIGASFIGLEAAAALRARDIEVHVVAPDKRPLERVFGPELGDFVRALHEEHGVIFHLENGVTAIDGDKVTLKAGSPLPADLVVVGIGVRPRLALAEKAGLAVDRGVSVDEHLQTSAAGIYAAGDIARWPDPISGERIRVEHWVVAERQGQIAALNMLGQPAPFRAVPFFWSQHYDVPINYVGHAEKWDKIEIDGDVMQRDCLVRYRKDGRILAVASIYRDRDSLEADAEMELRAAMTTPQTG</sequence>
<dbReference type="GO" id="GO:0016651">
    <property type="term" value="F:oxidoreductase activity, acting on NAD(P)H"/>
    <property type="evidence" value="ECO:0007669"/>
    <property type="project" value="TreeGrafter"/>
</dbReference>
<dbReference type="PANTHER" id="PTHR43557:SF2">
    <property type="entry name" value="RIESKE DOMAIN-CONTAINING PROTEIN-RELATED"/>
    <property type="match status" value="1"/>
</dbReference>
<dbReference type="PANTHER" id="PTHR43557">
    <property type="entry name" value="APOPTOSIS-INDUCING FACTOR 1"/>
    <property type="match status" value="1"/>
</dbReference>
<keyword evidence="7" id="KW-0408">Iron</keyword>
<dbReference type="PRINTS" id="PR00411">
    <property type="entry name" value="PNDRDTASEI"/>
</dbReference>
<dbReference type="KEGG" id="ptaw:DW352_06810"/>
<dbReference type="Gene3D" id="3.50.50.60">
    <property type="entry name" value="FAD/NAD(P)-binding domain"/>
    <property type="match status" value="2"/>
</dbReference>
<dbReference type="Gene3D" id="3.30.390.30">
    <property type="match status" value="1"/>
</dbReference>
<dbReference type="GO" id="GO:0046872">
    <property type="term" value="F:metal ion binding"/>
    <property type="evidence" value="ECO:0007669"/>
    <property type="project" value="UniProtKB-KW"/>
</dbReference>
<keyword evidence="8" id="KW-0411">Iron-sulfur</keyword>
<name>A0A346A3Z5_9HYPH</name>
<dbReference type="InterPro" id="IPR036922">
    <property type="entry name" value="Rieske_2Fe-2S_sf"/>
</dbReference>
<dbReference type="Gene3D" id="2.102.10.10">
    <property type="entry name" value="Rieske [2Fe-2S] iron-sulphur domain"/>
    <property type="match status" value="1"/>
</dbReference>
<accession>A0A346A3Z5</accession>
<dbReference type="SUPFAM" id="SSF51905">
    <property type="entry name" value="FAD/NAD(P)-binding domain"/>
    <property type="match status" value="2"/>
</dbReference>
<dbReference type="Pfam" id="PF07992">
    <property type="entry name" value="Pyr_redox_2"/>
    <property type="match status" value="1"/>
</dbReference>
<dbReference type="InterPro" id="IPR050446">
    <property type="entry name" value="FAD-oxidoreductase/Apoptosis"/>
</dbReference>
<keyword evidence="3" id="KW-0001">2Fe-2S</keyword>
<feature type="domain" description="Rieske" evidence="9">
    <location>
        <begin position="14"/>
        <end position="109"/>
    </location>
</feature>
<keyword evidence="4" id="KW-0479">Metal-binding</keyword>
<evidence type="ECO:0000256" key="6">
    <source>
        <dbReference type="ARBA" id="ARBA00023002"/>
    </source>
</evidence>
<dbReference type="Proteomes" id="UP000254889">
    <property type="component" value="Chromosome"/>
</dbReference>
<evidence type="ECO:0000256" key="7">
    <source>
        <dbReference type="ARBA" id="ARBA00023004"/>
    </source>
</evidence>
<dbReference type="InterPro" id="IPR016156">
    <property type="entry name" value="FAD/NAD-linked_Rdtase_dimer_sf"/>
</dbReference>
<protein>
    <submittedName>
        <fullName evidence="10">Pyridine nucleotide-disulfide oxidoreductase</fullName>
    </submittedName>
</protein>
<comment type="cofactor">
    <cofactor evidence="1">
        <name>FAD</name>
        <dbReference type="ChEBI" id="CHEBI:57692"/>
    </cofactor>
</comment>
<dbReference type="GO" id="GO:0005737">
    <property type="term" value="C:cytoplasm"/>
    <property type="evidence" value="ECO:0007669"/>
    <property type="project" value="TreeGrafter"/>
</dbReference>
<evidence type="ECO:0000256" key="3">
    <source>
        <dbReference type="ARBA" id="ARBA00022714"/>
    </source>
</evidence>
<evidence type="ECO:0000256" key="2">
    <source>
        <dbReference type="ARBA" id="ARBA00022630"/>
    </source>
</evidence>
<dbReference type="InterPro" id="IPR028202">
    <property type="entry name" value="Reductase_C"/>
</dbReference>
<dbReference type="CDD" id="cd03478">
    <property type="entry name" value="Rieske_AIFL_N"/>
    <property type="match status" value="1"/>
</dbReference>
<dbReference type="AlphaFoldDB" id="A0A346A3Z5"/>
<keyword evidence="11" id="KW-1185">Reference proteome</keyword>
<dbReference type="PROSITE" id="PS51296">
    <property type="entry name" value="RIESKE"/>
    <property type="match status" value="1"/>
</dbReference>
<keyword evidence="6" id="KW-0560">Oxidoreductase</keyword>
<proteinExistence type="predicted"/>
<evidence type="ECO:0000256" key="5">
    <source>
        <dbReference type="ARBA" id="ARBA00022827"/>
    </source>
</evidence>
<gene>
    <name evidence="10" type="ORF">DW352_06810</name>
</gene>
<evidence type="ECO:0000259" key="9">
    <source>
        <dbReference type="PROSITE" id="PS51296"/>
    </source>
</evidence>